<keyword evidence="2" id="KW-0408">Iron</keyword>
<dbReference type="InterPro" id="IPR027443">
    <property type="entry name" value="IPNS-like_sf"/>
</dbReference>
<organism evidence="4 5">
    <name type="scientific">Penicillium frequentans</name>
    <dbReference type="NCBI Taxonomy" id="3151616"/>
    <lineage>
        <taxon>Eukaryota</taxon>
        <taxon>Fungi</taxon>
        <taxon>Dikarya</taxon>
        <taxon>Ascomycota</taxon>
        <taxon>Pezizomycotina</taxon>
        <taxon>Eurotiomycetes</taxon>
        <taxon>Eurotiomycetidae</taxon>
        <taxon>Eurotiales</taxon>
        <taxon>Aspergillaceae</taxon>
        <taxon>Penicillium</taxon>
    </lineage>
</organism>
<evidence type="ECO:0000259" key="3">
    <source>
        <dbReference type="PROSITE" id="PS51471"/>
    </source>
</evidence>
<dbReference type="Proteomes" id="UP001220324">
    <property type="component" value="Unassembled WGS sequence"/>
</dbReference>
<protein>
    <submittedName>
        <fullName evidence="4">Clavaminate synthase-like protein</fullName>
    </submittedName>
</protein>
<keyword evidence="2" id="KW-0479">Metal-binding</keyword>
<dbReference type="InterPro" id="IPR005123">
    <property type="entry name" value="Oxoglu/Fe-dep_dioxygenase_dom"/>
</dbReference>
<sequence>MAFVSDPVPFPSQPIFDIASPVSTPASSSSLVPTIDISPYLQNPTSQAADDVCQAIRAACLHTGFFQIIGHGVPASTLTEAFEASRRFYALPLEQKQKLDITKQIGFRGYDGIGTQSYGPDTLPDLKESFFIGRDVLPSDPKYGRILTGSNVWPEFDVLPAVSFKEPLEAYFGALMNLTFKILEILSQTLPYGGGIFDQFVRDPAAPMRLLHYPPTVGPTDAAAEERQLGASAHTDFGAITLLLQDRIAGLQVRDPDTGDWVDVPPREDSFVVNIGDMITRWTAGEYKSSVHRVVNRSGADRYSIAFFFDGNIDCPLDPLDGTTPIGGSVTVEQHMIECLRSSYAKK</sequence>
<dbReference type="Pfam" id="PF14226">
    <property type="entry name" value="DIOX_N"/>
    <property type="match status" value="1"/>
</dbReference>
<dbReference type="GO" id="GO:0046872">
    <property type="term" value="F:metal ion binding"/>
    <property type="evidence" value="ECO:0007669"/>
    <property type="project" value="UniProtKB-KW"/>
</dbReference>
<dbReference type="Pfam" id="PF03171">
    <property type="entry name" value="2OG-FeII_Oxy"/>
    <property type="match status" value="1"/>
</dbReference>
<evidence type="ECO:0000256" key="1">
    <source>
        <dbReference type="ARBA" id="ARBA00008056"/>
    </source>
</evidence>
<accession>A0AAD6D1A1</accession>
<dbReference type="PRINTS" id="PR00682">
    <property type="entry name" value="IPNSYNTHASE"/>
</dbReference>
<name>A0AAD6D1A1_9EURO</name>
<evidence type="ECO:0000256" key="2">
    <source>
        <dbReference type="RuleBase" id="RU003682"/>
    </source>
</evidence>
<dbReference type="SUPFAM" id="SSF51197">
    <property type="entry name" value="Clavaminate synthase-like"/>
    <property type="match status" value="1"/>
</dbReference>
<gene>
    <name evidence="4" type="ORF">N7494_004747</name>
</gene>
<reference evidence="4 5" key="1">
    <citation type="journal article" date="2023" name="IMA Fungus">
        <title>Comparative genomic study of the Penicillium genus elucidates a diverse pangenome and 15 lateral gene transfer events.</title>
        <authorList>
            <person name="Petersen C."/>
            <person name="Sorensen T."/>
            <person name="Nielsen M.R."/>
            <person name="Sondergaard T.E."/>
            <person name="Sorensen J.L."/>
            <person name="Fitzpatrick D.A."/>
            <person name="Frisvad J.C."/>
            <person name="Nielsen K.L."/>
        </authorList>
    </citation>
    <scope>NUCLEOTIDE SEQUENCE [LARGE SCALE GENOMIC DNA]</scope>
    <source>
        <strain evidence="4 5">IBT 35679</strain>
    </source>
</reference>
<dbReference type="EMBL" id="JAQIZZ010000003">
    <property type="protein sequence ID" value="KAJ5547162.1"/>
    <property type="molecule type" value="Genomic_DNA"/>
</dbReference>
<dbReference type="PROSITE" id="PS51471">
    <property type="entry name" value="FE2OG_OXY"/>
    <property type="match status" value="1"/>
</dbReference>
<dbReference type="AlphaFoldDB" id="A0AAD6D1A1"/>
<dbReference type="PANTHER" id="PTHR47990">
    <property type="entry name" value="2-OXOGLUTARATE (2OG) AND FE(II)-DEPENDENT OXYGENASE SUPERFAMILY PROTEIN-RELATED"/>
    <property type="match status" value="1"/>
</dbReference>
<proteinExistence type="inferred from homology"/>
<dbReference type="GO" id="GO:0044283">
    <property type="term" value="P:small molecule biosynthetic process"/>
    <property type="evidence" value="ECO:0007669"/>
    <property type="project" value="UniProtKB-ARBA"/>
</dbReference>
<dbReference type="GO" id="GO:0016491">
    <property type="term" value="F:oxidoreductase activity"/>
    <property type="evidence" value="ECO:0007669"/>
    <property type="project" value="UniProtKB-KW"/>
</dbReference>
<dbReference type="Gene3D" id="2.60.120.330">
    <property type="entry name" value="B-lactam Antibiotic, Isopenicillin N Synthase, Chain"/>
    <property type="match status" value="1"/>
</dbReference>
<dbReference type="InterPro" id="IPR050231">
    <property type="entry name" value="Iron_ascorbate_oxido_reductase"/>
</dbReference>
<evidence type="ECO:0000313" key="5">
    <source>
        <dbReference type="Proteomes" id="UP001220324"/>
    </source>
</evidence>
<feature type="domain" description="Fe2OG dioxygenase" evidence="3">
    <location>
        <begin position="204"/>
        <end position="311"/>
    </location>
</feature>
<comment type="similarity">
    <text evidence="1 2">Belongs to the iron/ascorbate-dependent oxidoreductase family.</text>
</comment>
<comment type="caution">
    <text evidence="4">The sequence shown here is derived from an EMBL/GenBank/DDBJ whole genome shotgun (WGS) entry which is preliminary data.</text>
</comment>
<dbReference type="InterPro" id="IPR026992">
    <property type="entry name" value="DIOX_N"/>
</dbReference>
<keyword evidence="5" id="KW-1185">Reference proteome</keyword>
<dbReference type="InterPro" id="IPR044861">
    <property type="entry name" value="IPNS-like_FE2OG_OXY"/>
</dbReference>
<keyword evidence="2" id="KW-0560">Oxidoreductase</keyword>
<evidence type="ECO:0000313" key="4">
    <source>
        <dbReference type="EMBL" id="KAJ5547162.1"/>
    </source>
</evidence>